<evidence type="ECO:0000256" key="11">
    <source>
        <dbReference type="SAM" id="Coils"/>
    </source>
</evidence>
<comment type="subunit">
    <text evidence="10">Homooligomer.</text>
</comment>
<feature type="transmembrane region" description="Helical" evidence="10">
    <location>
        <begin position="433"/>
        <end position="450"/>
    </location>
</feature>
<keyword evidence="2 10" id="KW-0812">Transmembrane</keyword>
<evidence type="ECO:0000313" key="13">
    <source>
        <dbReference type="Proteomes" id="UP000187013"/>
    </source>
</evidence>
<evidence type="ECO:0000256" key="8">
    <source>
        <dbReference type="ARBA" id="ARBA00023136"/>
    </source>
</evidence>
<dbReference type="GO" id="GO:0005743">
    <property type="term" value="C:mitochondrial inner membrane"/>
    <property type="evidence" value="ECO:0007669"/>
    <property type="project" value="UniProtKB-SubCell"/>
</dbReference>
<dbReference type="Pfam" id="PF05546">
    <property type="entry name" value="She9_MDM33"/>
    <property type="match status" value="1"/>
</dbReference>
<comment type="subcellular location">
    <subcellularLocation>
        <location evidence="10">Mitochondrion inner membrane</location>
        <topology evidence="10">Multi-pass membrane protein</topology>
    </subcellularLocation>
</comment>
<dbReference type="PANTHER" id="PTHR31961:SF3">
    <property type="entry name" value="SENSITIVE TO HIGH EXPRESSION PROTEIN 9, MITOCHONDRIAL"/>
    <property type="match status" value="1"/>
</dbReference>
<keyword evidence="6 11" id="KW-0175">Coiled coil</keyword>
<dbReference type="PANTHER" id="PTHR31961">
    <property type="entry name" value="SENSITIVE TO HIGH EXPRESSION PROTEIN 9, MITOCHONDRIAL"/>
    <property type="match status" value="1"/>
</dbReference>
<feature type="transmembrane region" description="Helical" evidence="10">
    <location>
        <begin position="292"/>
        <end position="312"/>
    </location>
</feature>
<evidence type="ECO:0000256" key="1">
    <source>
        <dbReference type="ARBA" id="ARBA00007472"/>
    </source>
</evidence>
<keyword evidence="3 10" id="KW-0999">Mitochondrion inner membrane</keyword>
<evidence type="ECO:0000256" key="4">
    <source>
        <dbReference type="ARBA" id="ARBA00022946"/>
    </source>
</evidence>
<dbReference type="EMBL" id="BDGX01000037">
    <property type="protein sequence ID" value="GAV53992.1"/>
    <property type="molecule type" value="Genomic_DNA"/>
</dbReference>
<dbReference type="Proteomes" id="UP000187013">
    <property type="component" value="Unassembled WGS sequence"/>
</dbReference>
<dbReference type="GO" id="GO:0007007">
    <property type="term" value="P:inner mitochondrial membrane organization"/>
    <property type="evidence" value="ECO:0007669"/>
    <property type="project" value="TreeGrafter"/>
</dbReference>
<feature type="coiled-coil region" evidence="11">
    <location>
        <begin position="173"/>
        <end position="221"/>
    </location>
</feature>
<reference evidence="12 13" key="1">
    <citation type="submission" date="2016-08" db="EMBL/GenBank/DDBJ databases">
        <title>Draft genome sequence of allopolyploid Zygosaccharomyces rouxii.</title>
        <authorList>
            <person name="Watanabe J."/>
            <person name="Uehara K."/>
            <person name="Mogi Y."/>
            <person name="Tsukioka Y."/>
        </authorList>
    </citation>
    <scope>NUCLEOTIDE SEQUENCE [LARGE SCALE GENOMIC DNA]</scope>
    <source>
        <strain evidence="12 13">NBRC 110957</strain>
    </source>
</reference>
<evidence type="ECO:0000256" key="3">
    <source>
        <dbReference type="ARBA" id="ARBA00022792"/>
    </source>
</evidence>
<gene>
    <name evidence="12" type="ORF">ZYGR_0AK04940</name>
</gene>
<dbReference type="InterPro" id="IPR008839">
    <property type="entry name" value="MDM33_fungi"/>
</dbReference>
<evidence type="ECO:0000256" key="2">
    <source>
        <dbReference type="ARBA" id="ARBA00022692"/>
    </source>
</evidence>
<evidence type="ECO:0000256" key="5">
    <source>
        <dbReference type="ARBA" id="ARBA00022989"/>
    </source>
</evidence>
<accession>A0A1Q3AE85</accession>
<protein>
    <recommendedName>
        <fullName evidence="10">Sensitive to high expression protein 9, mitochondrial</fullName>
    </recommendedName>
</protein>
<name>A0A1Q3AE85_ZYGRO</name>
<dbReference type="AlphaFoldDB" id="A0A1Q3AE85"/>
<evidence type="ECO:0000256" key="10">
    <source>
        <dbReference type="RuleBase" id="RU364128"/>
    </source>
</evidence>
<comment type="function">
    <text evidence="9">Required for the maintenance of the structure of the mitochondrial inner membrane. Involved in mitochondrial morphology. Causes growth arrest when highly overexpressed.</text>
</comment>
<keyword evidence="7 10" id="KW-0496">Mitochondrion</keyword>
<sequence length="451" mass="53163">MLIARRFGYLIRPESLSLAKCGSLRIPVRRFSIYKCIGQEYKESSSNRNPKLDQKSTNQWLEPRWNNIKTKLDDTRRVINKYASQLQYHFGKARDAIRDANKKIAEQERDRANQRLNYNKDIENNGQIQGLPSEREIYRRKWSRKLEFYLDSLQETIFTATRALNDVTGYSSIQKLRKSIELMEGTLEETRSDLKVLKDRYAMAIEERTRSQRELNELLQRKNTWTPEELERFTRLYKNDAMNLKKEQDLKSKVNTMEVKQEKLNDDLYRAILTRYHEEQIWSDKIRRTSTWGTFLLMSVNIVLFLVFQLLLEPWKRRRLTSSFEDKVKQALDLHADEQTAALKDLSATVNKKKATHDPVPTNDEDNTAVAPVSGEILKKTTNYIYEKPLQLLQTARTYAVHIWHWIKIRAAQFDPSDALNLHSEKTLTNLQLYTYSIFLFICGTALSHII</sequence>
<evidence type="ECO:0000313" key="12">
    <source>
        <dbReference type="EMBL" id="GAV53992.1"/>
    </source>
</evidence>
<dbReference type="OrthoDB" id="5595506at2759"/>
<evidence type="ECO:0000256" key="6">
    <source>
        <dbReference type="ARBA" id="ARBA00023054"/>
    </source>
</evidence>
<keyword evidence="8 10" id="KW-0472">Membrane</keyword>
<organism evidence="12 13">
    <name type="scientific">Zygosaccharomyces rouxii</name>
    <dbReference type="NCBI Taxonomy" id="4956"/>
    <lineage>
        <taxon>Eukaryota</taxon>
        <taxon>Fungi</taxon>
        <taxon>Dikarya</taxon>
        <taxon>Ascomycota</taxon>
        <taxon>Saccharomycotina</taxon>
        <taxon>Saccharomycetes</taxon>
        <taxon>Saccharomycetales</taxon>
        <taxon>Saccharomycetaceae</taxon>
        <taxon>Zygosaccharomyces</taxon>
    </lineage>
</organism>
<comment type="caution">
    <text evidence="12">The sequence shown here is derived from an EMBL/GenBank/DDBJ whole genome shotgun (WGS) entry which is preliminary data.</text>
</comment>
<feature type="coiled-coil region" evidence="11">
    <location>
        <begin position="90"/>
        <end position="117"/>
    </location>
</feature>
<proteinExistence type="inferred from homology"/>
<keyword evidence="4 10" id="KW-0809">Transit peptide</keyword>
<evidence type="ECO:0000256" key="7">
    <source>
        <dbReference type="ARBA" id="ARBA00023128"/>
    </source>
</evidence>
<evidence type="ECO:0000256" key="9">
    <source>
        <dbReference type="ARBA" id="ARBA00024807"/>
    </source>
</evidence>
<keyword evidence="5 10" id="KW-1133">Transmembrane helix</keyword>
<comment type="similarity">
    <text evidence="1 10">Belongs to the SHE9 family.</text>
</comment>